<evidence type="ECO:0000256" key="1">
    <source>
        <dbReference type="ARBA" id="ARBA00007958"/>
    </source>
</evidence>
<name>A0A3P8X5M4_CYNSE</name>
<dbReference type="AlphaFoldDB" id="A0A3P8X5M4"/>
<dbReference type="NCBIfam" id="TIGR01456">
    <property type="entry name" value="CECR5"/>
    <property type="match status" value="1"/>
</dbReference>
<dbReference type="InParanoid" id="A0A3P8X5M4"/>
<dbReference type="Pfam" id="PF13344">
    <property type="entry name" value="Hydrolase_6"/>
    <property type="match status" value="1"/>
</dbReference>
<dbReference type="FunCoup" id="A0A3P8X5M4">
    <property type="interactions" value="915"/>
</dbReference>
<dbReference type="GeneTree" id="ENSGT00940000164112"/>
<dbReference type="Gene3D" id="3.40.50.1000">
    <property type="entry name" value="HAD superfamily/HAD-like"/>
    <property type="match status" value="2"/>
</dbReference>
<dbReference type="GO" id="GO:0005739">
    <property type="term" value="C:mitochondrion"/>
    <property type="evidence" value="ECO:0007669"/>
    <property type="project" value="TreeGrafter"/>
</dbReference>
<dbReference type="GO" id="GO:0046474">
    <property type="term" value="P:glycerophospholipid biosynthetic process"/>
    <property type="evidence" value="ECO:0007669"/>
    <property type="project" value="TreeGrafter"/>
</dbReference>
<evidence type="ECO:0000313" key="4">
    <source>
        <dbReference type="Ensembl" id="ENSCSEP00000033391.1"/>
    </source>
</evidence>
<dbReference type="GeneID" id="103385530"/>
<sequence>MRGFLAFYRGFHALSNRHARRKAANVGSRFGFCGTQPQPSFGLLFDIDGVLVRGRLPIPAARKAFEKLVDSQGQFVVPVVFVTNAGNCLRQTKAEQLSYILGVPISQDQVVMSHSPLRMFKKFHDKCVLVSGQGPVLEIAKNLGFKNVVSIEMLRELYPLLDMVDHNRRPKLPPSPVVNLPKVEAVVLFGEPVRWETNLQLIIDVLLTNGNLGSVHQPRMTPHLPVLACNMDLMWMAEAQSPRFGHGTFLVCLENIYKKITGRELKYEALMGKPSELTYHFAEYLIRNQAVGWKWKLPVTSLYAVGDNLMTDIYGANLYNRHLEERAARKDQAVAKMAAATGSTATVPREEDADSLWESELALPSATCCKSVLVCTGVYNPKADLPSDVNHCIEETAFHGHRDFRFDPGLVEPGHVVQDVAEAIDIIFEQENFVPP</sequence>
<keyword evidence="5" id="KW-1185">Reference proteome</keyword>
<dbReference type="InterPro" id="IPR006353">
    <property type="entry name" value="HAD-SF_hydro_IIA_CECR5"/>
</dbReference>
<dbReference type="OrthoDB" id="10251048at2759"/>
<dbReference type="OMA" id="RDWASDQ"/>
<dbReference type="InterPro" id="IPR050324">
    <property type="entry name" value="CDP-alcohol_PTase-I"/>
</dbReference>
<organism evidence="4 5">
    <name type="scientific">Cynoglossus semilaevis</name>
    <name type="common">Tongue sole</name>
    <dbReference type="NCBI Taxonomy" id="244447"/>
    <lineage>
        <taxon>Eukaryota</taxon>
        <taxon>Metazoa</taxon>
        <taxon>Chordata</taxon>
        <taxon>Craniata</taxon>
        <taxon>Vertebrata</taxon>
        <taxon>Euteleostomi</taxon>
        <taxon>Actinopterygii</taxon>
        <taxon>Neopterygii</taxon>
        <taxon>Teleostei</taxon>
        <taxon>Neoteleostei</taxon>
        <taxon>Acanthomorphata</taxon>
        <taxon>Carangaria</taxon>
        <taxon>Pleuronectiformes</taxon>
        <taxon>Pleuronectoidei</taxon>
        <taxon>Cynoglossidae</taxon>
        <taxon>Cynoglossinae</taxon>
        <taxon>Cynoglossus</taxon>
    </lineage>
</organism>
<accession>A0A3P8X5M4</accession>
<dbReference type="PANTHER" id="PTHR14269">
    <property type="entry name" value="CDP-DIACYLGLYCEROL--GLYCEROL-3-PHOSPHATE 3-PHOSPHATIDYLTRANSFERASE-RELATED"/>
    <property type="match status" value="1"/>
</dbReference>
<dbReference type="RefSeq" id="XP_016891797.1">
    <property type="nucleotide sequence ID" value="XM_017036308.2"/>
</dbReference>
<reference evidence="4 5" key="1">
    <citation type="journal article" date="2014" name="Nat. Genet.">
        <title>Whole-genome sequence of a flatfish provides insights into ZW sex chromosome evolution and adaptation to a benthic lifestyle.</title>
        <authorList>
            <person name="Chen S."/>
            <person name="Zhang G."/>
            <person name="Shao C."/>
            <person name="Huang Q."/>
            <person name="Liu G."/>
            <person name="Zhang P."/>
            <person name="Song W."/>
            <person name="An N."/>
            <person name="Chalopin D."/>
            <person name="Volff J.N."/>
            <person name="Hong Y."/>
            <person name="Li Q."/>
            <person name="Sha Z."/>
            <person name="Zhou H."/>
            <person name="Xie M."/>
            <person name="Yu Q."/>
            <person name="Liu Y."/>
            <person name="Xiang H."/>
            <person name="Wang N."/>
            <person name="Wu K."/>
            <person name="Yang C."/>
            <person name="Zhou Q."/>
            <person name="Liao X."/>
            <person name="Yang L."/>
            <person name="Hu Q."/>
            <person name="Zhang J."/>
            <person name="Meng L."/>
            <person name="Jin L."/>
            <person name="Tian Y."/>
            <person name="Lian J."/>
            <person name="Yang J."/>
            <person name="Miao G."/>
            <person name="Liu S."/>
            <person name="Liang Z."/>
            <person name="Yan F."/>
            <person name="Li Y."/>
            <person name="Sun B."/>
            <person name="Zhang H."/>
            <person name="Zhang J."/>
            <person name="Zhu Y."/>
            <person name="Du M."/>
            <person name="Zhao Y."/>
            <person name="Schartl M."/>
            <person name="Tang Q."/>
            <person name="Wang J."/>
        </authorList>
    </citation>
    <scope>NUCLEOTIDE SEQUENCE</scope>
</reference>
<evidence type="ECO:0000256" key="3">
    <source>
        <dbReference type="ARBA" id="ARBA00069384"/>
    </source>
</evidence>
<dbReference type="STRING" id="244447.ENSCSEP00000033391"/>
<dbReference type="PANTHER" id="PTHR14269:SF43">
    <property type="entry name" value="HALOACID DEHALOGENASE-LIKE HYDROLASE DOMAIN-CONTAINING 5"/>
    <property type="match status" value="1"/>
</dbReference>
<evidence type="ECO:0000313" key="5">
    <source>
        <dbReference type="Proteomes" id="UP000265120"/>
    </source>
</evidence>
<dbReference type="FunFam" id="3.40.50.1000:FF:000081">
    <property type="entry name" value="Haloacid dehalogenase like hydrolase domain containing 5"/>
    <property type="match status" value="1"/>
</dbReference>
<dbReference type="Ensembl" id="ENSCSET00000033825.1">
    <property type="protein sequence ID" value="ENSCSEP00000033391.1"/>
    <property type="gene ID" value="ENSCSEG00000021427.1"/>
</dbReference>
<evidence type="ECO:0000256" key="2">
    <source>
        <dbReference type="ARBA" id="ARBA00022729"/>
    </source>
</evidence>
<dbReference type="InterPro" id="IPR036412">
    <property type="entry name" value="HAD-like_sf"/>
</dbReference>
<dbReference type="NCBIfam" id="TIGR01460">
    <property type="entry name" value="HAD-SF-IIA"/>
    <property type="match status" value="1"/>
</dbReference>
<reference evidence="4" key="2">
    <citation type="submission" date="2025-08" db="UniProtKB">
        <authorList>
            <consortium name="Ensembl"/>
        </authorList>
    </citation>
    <scope>IDENTIFICATION</scope>
</reference>
<comment type="similarity">
    <text evidence="1">Belongs to the HAD-like hydrolase superfamily.</text>
</comment>
<dbReference type="InterPro" id="IPR023214">
    <property type="entry name" value="HAD_sf"/>
</dbReference>
<dbReference type="KEGG" id="csem:103385530"/>
<dbReference type="Proteomes" id="UP000265120">
    <property type="component" value="Chromosome 10"/>
</dbReference>
<protein>
    <recommendedName>
        <fullName evidence="3">Haloacid dehalogenase-like hydrolase domain-containing 5</fullName>
    </recommendedName>
</protein>
<reference evidence="4" key="3">
    <citation type="submission" date="2025-09" db="UniProtKB">
        <authorList>
            <consortium name="Ensembl"/>
        </authorList>
    </citation>
    <scope>IDENTIFICATION</scope>
</reference>
<proteinExistence type="inferred from homology"/>
<keyword evidence="2" id="KW-0732">Signal</keyword>
<dbReference type="SUPFAM" id="SSF56784">
    <property type="entry name" value="HAD-like"/>
    <property type="match status" value="1"/>
</dbReference>
<dbReference type="InterPro" id="IPR006357">
    <property type="entry name" value="HAD-SF_hydro_IIA"/>
</dbReference>